<dbReference type="PANTHER" id="PTHR13887">
    <property type="entry name" value="GLUTATHIONE S-TRANSFERASE KAPPA"/>
    <property type="match status" value="1"/>
</dbReference>
<dbReference type="EMBL" id="RCHR01000003">
    <property type="protein sequence ID" value="RLL45069.1"/>
    <property type="molecule type" value="Genomic_DNA"/>
</dbReference>
<dbReference type="SUPFAM" id="SSF52833">
    <property type="entry name" value="Thioredoxin-like"/>
    <property type="match status" value="1"/>
</dbReference>
<dbReference type="GO" id="GO:0005737">
    <property type="term" value="C:cytoplasm"/>
    <property type="evidence" value="ECO:0007669"/>
    <property type="project" value="UniProtKB-SubCell"/>
</dbReference>
<evidence type="ECO:0000256" key="2">
    <source>
        <dbReference type="HAMAP-Rule" id="MF_02245"/>
    </source>
</evidence>
<evidence type="ECO:0000256" key="3">
    <source>
        <dbReference type="SAM" id="MobiDB-lite"/>
    </source>
</evidence>
<comment type="subunit">
    <text evidence="2">Interacts with Spx.</text>
</comment>
<dbReference type="PANTHER" id="PTHR13887:SF47">
    <property type="entry name" value="CLPXP ADAPTER PROTEIN SPXH"/>
    <property type="match status" value="1"/>
</dbReference>
<dbReference type="Gene3D" id="3.40.30.10">
    <property type="entry name" value="Glutaredoxin"/>
    <property type="match status" value="1"/>
</dbReference>
<dbReference type="InterPro" id="IPR036249">
    <property type="entry name" value="Thioredoxin-like_sf"/>
</dbReference>
<organism evidence="4 5">
    <name type="scientific">Oceanobacillus piezotolerans</name>
    <dbReference type="NCBI Taxonomy" id="2448030"/>
    <lineage>
        <taxon>Bacteria</taxon>
        <taxon>Bacillati</taxon>
        <taxon>Bacillota</taxon>
        <taxon>Bacilli</taxon>
        <taxon>Bacillales</taxon>
        <taxon>Bacillaceae</taxon>
        <taxon>Oceanobacillus</taxon>
    </lineage>
</organism>
<keyword evidence="5" id="KW-1185">Reference proteome</keyword>
<accession>A0A498D5X7</accession>
<keyword evidence="1 2" id="KW-0963">Cytoplasm</keyword>
<comment type="function">
    <text evidence="2">Adapter protein required for efficient degradation of Spx by ClpXP under non-stress conditions. Interaction with Spx stabilizes Spx and exposes the C-terminus of Spx for recognition and proteolysis by ClpXP.</text>
</comment>
<evidence type="ECO:0000313" key="4">
    <source>
        <dbReference type="EMBL" id="RLL45069.1"/>
    </source>
</evidence>
<dbReference type="RefSeq" id="WP_121522658.1">
    <property type="nucleotide sequence ID" value="NZ_RCHR01000003.1"/>
</dbReference>
<proteinExistence type="inferred from homology"/>
<sequence length="297" mass="34445">MSWNQFGLKNADKANSSEPYTSKELSPKPVEMYVFIDPLCPECWSLEPFLKKLSVEYGRFFTVRIIVSNFLNAMDANDPNKHIKLREHWERVARRTGMSCDGDFWLENSIANPWNVSIAIKAAEIQGKKAGKAFLRKTQEKLFLHKLDISDEEVLMQISEEAKIDTEEFAEDLYSETAKKAFQCDVKLTREMDIKSTPTLVFFNQSNDEQGVKITGLYPYEVYELILQEILQMSPIPSEKPPLETFIKDNGIVGSKEISVVYDWTPSKTEKEMKKLLFKQKVSRIHAKYGTFWKYKH</sequence>
<comment type="caution">
    <text evidence="4">The sequence shown here is derived from an EMBL/GenBank/DDBJ whole genome shotgun (WGS) entry which is preliminary data.</text>
</comment>
<reference evidence="4 5" key="1">
    <citation type="submission" date="2018-10" db="EMBL/GenBank/DDBJ databases">
        <title>Oceanobacillus sp. YLB-02 draft genome.</title>
        <authorList>
            <person name="Yu L."/>
        </authorList>
    </citation>
    <scope>NUCLEOTIDE SEQUENCE [LARGE SCALE GENOMIC DNA]</scope>
    <source>
        <strain evidence="4 5">YLB-02</strain>
    </source>
</reference>
<dbReference type="InterPro" id="IPR046404">
    <property type="entry name" value="Adapter_SpxH"/>
</dbReference>
<dbReference type="Proteomes" id="UP000270219">
    <property type="component" value="Unassembled WGS sequence"/>
</dbReference>
<dbReference type="Pfam" id="PF13743">
    <property type="entry name" value="Thioredoxin_5"/>
    <property type="match status" value="1"/>
</dbReference>
<comment type="subcellular location">
    <subcellularLocation>
        <location evidence="2">Cytoplasm</location>
    </subcellularLocation>
</comment>
<evidence type="ECO:0000313" key="5">
    <source>
        <dbReference type="Proteomes" id="UP000270219"/>
    </source>
</evidence>
<dbReference type="AlphaFoldDB" id="A0A498D5X7"/>
<feature type="region of interest" description="Disordered" evidence="3">
    <location>
        <begin position="1"/>
        <end position="24"/>
    </location>
</feature>
<evidence type="ECO:0000256" key="1">
    <source>
        <dbReference type="ARBA" id="ARBA00022490"/>
    </source>
</evidence>
<gene>
    <name evidence="2" type="primary">spxH</name>
    <name evidence="4" type="ORF">D8M04_09370</name>
</gene>
<comment type="similarity">
    <text evidence="2">Belongs to the SpxH family.</text>
</comment>
<name>A0A498D5X7_9BACI</name>
<dbReference type="HAMAP" id="MF_02245">
    <property type="entry name" value="Adapter_SpxH"/>
    <property type="match status" value="1"/>
</dbReference>
<dbReference type="CDD" id="cd03025">
    <property type="entry name" value="DsbA_FrnE_like"/>
    <property type="match status" value="1"/>
</dbReference>
<protein>
    <recommendedName>
        <fullName evidence="2">ClpXP adapter protein SpxH</fullName>
    </recommendedName>
</protein>